<accession>A0ABS5LGD3</accession>
<dbReference type="RefSeq" id="WP_211559217.1">
    <property type="nucleotide sequence ID" value="NZ_JAGVRK010000001.1"/>
</dbReference>
<dbReference type="Pfam" id="PF14038">
    <property type="entry name" value="YqzE"/>
    <property type="match status" value="1"/>
</dbReference>
<proteinExistence type="predicted"/>
<feature type="transmembrane region" description="Helical" evidence="1">
    <location>
        <begin position="39"/>
        <end position="55"/>
    </location>
</feature>
<comment type="caution">
    <text evidence="2">The sequence shown here is derived from an EMBL/GenBank/DDBJ whole genome shotgun (WGS) entry which is preliminary data.</text>
</comment>
<evidence type="ECO:0000256" key="1">
    <source>
        <dbReference type="SAM" id="Phobius"/>
    </source>
</evidence>
<keyword evidence="3" id="KW-1185">Reference proteome</keyword>
<evidence type="ECO:0000313" key="3">
    <source>
        <dbReference type="Proteomes" id="UP000682403"/>
    </source>
</evidence>
<protein>
    <submittedName>
        <fullName evidence="2">YqzE family protein</fullName>
    </submittedName>
</protein>
<keyword evidence="1" id="KW-0812">Transmembrane</keyword>
<organism evidence="2 3">
    <name type="scientific">Metabacillus flavus</name>
    <dbReference type="NCBI Taxonomy" id="2823519"/>
    <lineage>
        <taxon>Bacteria</taxon>
        <taxon>Bacillati</taxon>
        <taxon>Bacillota</taxon>
        <taxon>Bacilli</taxon>
        <taxon>Bacillales</taxon>
        <taxon>Bacillaceae</taxon>
        <taxon>Metabacillus</taxon>
    </lineage>
</organism>
<dbReference type="EMBL" id="JAGVRK010000001">
    <property type="protein sequence ID" value="MBS2969666.1"/>
    <property type="molecule type" value="Genomic_DNA"/>
</dbReference>
<name>A0ABS5LGD3_9BACI</name>
<reference evidence="2 3" key="1">
    <citation type="submission" date="2021-04" db="EMBL/GenBank/DDBJ databases">
        <title>Metabacillus sp. strain KIGAM252 whole genome sequence.</title>
        <authorList>
            <person name="Seo M.-J."/>
            <person name="Cho E.-S."/>
            <person name="Hwang C.Y."/>
            <person name="Yoon D.J."/>
        </authorList>
    </citation>
    <scope>NUCLEOTIDE SEQUENCE [LARGE SCALE GENOMIC DNA]</scope>
    <source>
        <strain evidence="2 3">KIGAM252</strain>
    </source>
</reference>
<evidence type="ECO:0000313" key="2">
    <source>
        <dbReference type="EMBL" id="MBS2969666.1"/>
    </source>
</evidence>
<keyword evidence="1" id="KW-0472">Membrane</keyword>
<dbReference type="Proteomes" id="UP000682403">
    <property type="component" value="Unassembled WGS sequence"/>
</dbReference>
<gene>
    <name evidence="2" type="ORF">J9317_12915</name>
</gene>
<dbReference type="InterPro" id="IPR025622">
    <property type="entry name" value="YqzE"/>
</dbReference>
<keyword evidence="1" id="KW-1133">Transmembrane helix</keyword>
<sequence length="62" mass="7712">MSSNDYVKYVTQQVVKYMDTPKEQRQQQKEFKKETRTPFWSRWFGVLPISVMLWVKNRRARR</sequence>